<sequence>MGEDEQEVLEKQITSLTAEVHRLTKELTEARAQASQHQTSEKTPRRPLNLQTRGIIQESKDKVRAIHRKARQIL</sequence>
<protein>
    <submittedName>
        <fullName evidence="2">Uncharacterized protein</fullName>
    </submittedName>
</protein>
<dbReference type="HOGENOM" id="CLU_2687927_0_0_1"/>
<organism evidence="2">
    <name type="scientific">Fusarium oxysporum f. sp. melonis 26406</name>
    <dbReference type="NCBI Taxonomy" id="1089452"/>
    <lineage>
        <taxon>Eukaryota</taxon>
        <taxon>Fungi</taxon>
        <taxon>Dikarya</taxon>
        <taxon>Ascomycota</taxon>
        <taxon>Pezizomycotina</taxon>
        <taxon>Sordariomycetes</taxon>
        <taxon>Hypocreomycetidae</taxon>
        <taxon>Hypocreales</taxon>
        <taxon>Nectriaceae</taxon>
        <taxon>Fusarium</taxon>
        <taxon>Fusarium oxysporum species complex</taxon>
    </lineage>
</organism>
<reference evidence="2" key="2">
    <citation type="submission" date="2014-02" db="EMBL/GenBank/DDBJ databases">
        <title>Annotation of the Genome Sequence of Fusarium oxysporum f. sp. melonis 26406.</title>
        <authorList>
            <consortium name="The Broad Institute Genomics Platform"/>
            <person name="Ma L.-J."/>
            <person name="Corby-Kistler H."/>
            <person name="Broz K."/>
            <person name="Gale L.R."/>
            <person name="Jonkers W."/>
            <person name="O'Donnell K."/>
            <person name="Ploetz R."/>
            <person name="Steinberg C."/>
            <person name="Schwartz D.C."/>
            <person name="VanEtten H."/>
            <person name="Zhou S."/>
            <person name="Young S.K."/>
            <person name="Zeng Q."/>
            <person name="Gargeya S."/>
            <person name="Fitzgerald M."/>
            <person name="Abouelleil A."/>
            <person name="Alvarado L."/>
            <person name="Chapman S.B."/>
            <person name="Gainer-Dewar J."/>
            <person name="Goldberg J."/>
            <person name="Griggs A."/>
            <person name="Gujja S."/>
            <person name="Hansen M."/>
            <person name="Howarth C."/>
            <person name="Imamovic A."/>
            <person name="Ireland A."/>
            <person name="Larimer J."/>
            <person name="McCowan C."/>
            <person name="Murphy C."/>
            <person name="Pearson M."/>
            <person name="Poon T.W."/>
            <person name="Priest M."/>
            <person name="Roberts A."/>
            <person name="Saif S."/>
            <person name="Shea T."/>
            <person name="Sykes S."/>
            <person name="Wortman J."/>
            <person name="Nusbaum C."/>
            <person name="Birren B."/>
        </authorList>
    </citation>
    <scope>NUCLEOTIDE SEQUENCE</scope>
    <source>
        <strain evidence="2">26406</strain>
    </source>
</reference>
<dbReference type="EMBL" id="KI980833">
    <property type="protein sequence ID" value="EXK23473.1"/>
    <property type="molecule type" value="Genomic_DNA"/>
</dbReference>
<name>W9Z5D3_FUSOX</name>
<dbReference type="Proteomes" id="UP000030703">
    <property type="component" value="Unassembled WGS sequence"/>
</dbReference>
<proteinExistence type="predicted"/>
<evidence type="ECO:0000256" key="1">
    <source>
        <dbReference type="SAM" id="MobiDB-lite"/>
    </source>
</evidence>
<dbReference type="VEuPathDB" id="FungiDB:FOMG_19747"/>
<gene>
    <name evidence="2" type="ORF">FOMG_19747</name>
</gene>
<evidence type="ECO:0000313" key="2">
    <source>
        <dbReference type="EMBL" id="EXK23473.1"/>
    </source>
</evidence>
<feature type="region of interest" description="Disordered" evidence="1">
    <location>
        <begin position="29"/>
        <end position="56"/>
    </location>
</feature>
<dbReference type="AlphaFoldDB" id="W9Z5D3"/>
<accession>W9Z5D3</accession>
<reference evidence="2" key="1">
    <citation type="submission" date="2012-04" db="EMBL/GenBank/DDBJ databases">
        <title>The Genome Sequence of Fusarium oxysporum melonis.</title>
        <authorList>
            <consortium name="The Broad Institute Genome Sequencing Platform"/>
            <person name="Ma L.-J."/>
            <person name="Gale L.R."/>
            <person name="Schwartz D.C."/>
            <person name="Zhou S."/>
            <person name="Corby-Kistler H."/>
            <person name="Young S.K."/>
            <person name="Zeng Q."/>
            <person name="Gargeya S."/>
            <person name="Fitzgerald M."/>
            <person name="Haas B."/>
            <person name="Abouelleil A."/>
            <person name="Alvarado L."/>
            <person name="Arachchi H.M."/>
            <person name="Berlin A."/>
            <person name="Brown A."/>
            <person name="Chapman S.B."/>
            <person name="Chen Z."/>
            <person name="Dunbar C."/>
            <person name="Freedman E."/>
            <person name="Gearin G."/>
            <person name="Goldberg J."/>
            <person name="Griggs A."/>
            <person name="Gujja S."/>
            <person name="Heiman D."/>
            <person name="Howarth C."/>
            <person name="Larson L."/>
            <person name="Lui A."/>
            <person name="MacDonald P.J.P."/>
            <person name="Montmayeur A."/>
            <person name="Murphy C."/>
            <person name="Neiman D."/>
            <person name="Pearson M."/>
            <person name="Priest M."/>
            <person name="Roberts A."/>
            <person name="Saif S."/>
            <person name="Shea T."/>
            <person name="Shenoy N."/>
            <person name="Sisk P."/>
            <person name="Stolte C."/>
            <person name="Sykes S."/>
            <person name="Wortman J."/>
            <person name="Nusbaum C."/>
            <person name="Birren B."/>
        </authorList>
    </citation>
    <scope>NUCLEOTIDE SEQUENCE</scope>
    <source>
        <strain evidence="2">26406</strain>
    </source>
</reference>